<dbReference type="FunFam" id="3.40.50.1000:FF:000068">
    <property type="entry name" value="Cation-transporting ATPase"/>
    <property type="match status" value="1"/>
</dbReference>
<dbReference type="InterPro" id="IPR001757">
    <property type="entry name" value="P_typ_ATPase"/>
</dbReference>
<dbReference type="InterPro" id="IPR036412">
    <property type="entry name" value="HAD-like_sf"/>
</dbReference>
<sequence>MIQSLCLPETVPENIVSVLSEYTEQGYRVIALASRTLSIEDYKHLNYMKREDIEKDLEFLGLIILENRLKPQTEGVIKELKDARVKVVMITGDNIQTAISVAKECGIIDPGETVVDVSAVPGGLKECPKVYFTVSGVSAIQTKAKKLNYSKTEEELGLSSGAYKFAVTGKSWELIRDQMPELIPRIIVKGAIFARMSSDQKQQLVLELQQLGYYVAMCGDGANDCGALRAAHAGISLSEAESPID</sequence>
<dbReference type="STRING" id="121845.A0A1S3DN98"/>
<protein>
    <submittedName>
        <fullName evidence="13">Probable cation-transporting ATPase 13A5</fullName>
    </submittedName>
</protein>
<dbReference type="GO" id="GO:0015203">
    <property type="term" value="F:polyamine transmembrane transporter activity"/>
    <property type="evidence" value="ECO:0007669"/>
    <property type="project" value="TreeGrafter"/>
</dbReference>
<dbReference type="GO" id="GO:0006874">
    <property type="term" value="P:intracellular calcium ion homeostasis"/>
    <property type="evidence" value="ECO:0007669"/>
    <property type="project" value="TreeGrafter"/>
</dbReference>
<feature type="non-terminal residue" evidence="13">
    <location>
        <position position="245"/>
    </location>
</feature>
<dbReference type="GO" id="GO:0005524">
    <property type="term" value="F:ATP binding"/>
    <property type="evidence" value="ECO:0007669"/>
    <property type="project" value="UniProtKB-KW"/>
</dbReference>
<name>A0A1S3DN98_DIACI</name>
<dbReference type="Proteomes" id="UP000079169">
    <property type="component" value="Unplaced"/>
</dbReference>
<dbReference type="InterPro" id="IPR023299">
    <property type="entry name" value="ATPase_P-typ_cyto_dom_N"/>
</dbReference>
<dbReference type="RefSeq" id="XP_008484356.2">
    <property type="nucleotide sequence ID" value="XM_008486134.2"/>
</dbReference>
<reference evidence="13" key="1">
    <citation type="submission" date="2025-08" db="UniProtKB">
        <authorList>
            <consortium name="RefSeq"/>
        </authorList>
    </citation>
    <scope>IDENTIFICATION</scope>
</reference>
<evidence type="ECO:0000256" key="9">
    <source>
        <dbReference type="ARBA" id="ARBA00022967"/>
    </source>
</evidence>
<evidence type="ECO:0000256" key="4">
    <source>
        <dbReference type="ARBA" id="ARBA00022692"/>
    </source>
</evidence>
<evidence type="ECO:0000256" key="1">
    <source>
        <dbReference type="ARBA" id="ARBA00004141"/>
    </source>
</evidence>
<accession>A0A1S3DN98</accession>
<dbReference type="GO" id="GO:0016887">
    <property type="term" value="F:ATP hydrolysis activity"/>
    <property type="evidence" value="ECO:0007669"/>
    <property type="project" value="InterPro"/>
</dbReference>
<dbReference type="GO" id="GO:0016020">
    <property type="term" value="C:membrane"/>
    <property type="evidence" value="ECO:0007669"/>
    <property type="project" value="UniProtKB-SubCell"/>
</dbReference>
<keyword evidence="9" id="KW-1278">Translocase</keyword>
<keyword evidence="7" id="KW-0067">ATP-binding</keyword>
<dbReference type="Gene3D" id="3.40.50.1000">
    <property type="entry name" value="HAD superfamily/HAD-like"/>
    <property type="match status" value="1"/>
</dbReference>
<dbReference type="GO" id="GO:0019829">
    <property type="term" value="F:ATPase-coupled monoatomic cation transmembrane transporter activity"/>
    <property type="evidence" value="ECO:0007669"/>
    <property type="project" value="TreeGrafter"/>
</dbReference>
<gene>
    <name evidence="13" type="primary">LOC103521031</name>
</gene>
<keyword evidence="3" id="KW-0597">Phosphoprotein</keyword>
<dbReference type="NCBIfam" id="TIGR01494">
    <property type="entry name" value="ATPase_P-type"/>
    <property type="match status" value="1"/>
</dbReference>
<keyword evidence="12" id="KW-1185">Reference proteome</keyword>
<keyword evidence="10" id="KW-1133">Transmembrane helix</keyword>
<dbReference type="InterPro" id="IPR006544">
    <property type="entry name" value="P-type_TPase_V"/>
</dbReference>
<proteinExistence type="inferred from homology"/>
<evidence type="ECO:0000313" key="12">
    <source>
        <dbReference type="Proteomes" id="UP000079169"/>
    </source>
</evidence>
<dbReference type="PANTHER" id="PTHR45630:SF8">
    <property type="entry name" value="CATION-TRANSPORTING ATPASE"/>
    <property type="match status" value="1"/>
</dbReference>
<dbReference type="SUPFAM" id="SSF81660">
    <property type="entry name" value="Metal cation-transporting ATPase, ATP-binding domain N"/>
    <property type="match status" value="1"/>
</dbReference>
<evidence type="ECO:0000256" key="10">
    <source>
        <dbReference type="ARBA" id="ARBA00022989"/>
    </source>
</evidence>
<comment type="subcellular location">
    <subcellularLocation>
        <location evidence="1">Membrane</location>
        <topology evidence="1">Multi-pass membrane protein</topology>
    </subcellularLocation>
</comment>
<evidence type="ECO:0000256" key="7">
    <source>
        <dbReference type="ARBA" id="ARBA00022840"/>
    </source>
</evidence>
<keyword evidence="5" id="KW-0479">Metal-binding</keyword>
<dbReference type="SUPFAM" id="SSF56784">
    <property type="entry name" value="HAD-like"/>
    <property type="match status" value="1"/>
</dbReference>
<dbReference type="InterPro" id="IPR023214">
    <property type="entry name" value="HAD_sf"/>
</dbReference>
<dbReference type="Pfam" id="PF00702">
    <property type="entry name" value="Hydrolase"/>
    <property type="match status" value="1"/>
</dbReference>
<keyword evidence="11" id="KW-0472">Membrane</keyword>
<evidence type="ECO:0000256" key="8">
    <source>
        <dbReference type="ARBA" id="ARBA00022842"/>
    </source>
</evidence>
<evidence type="ECO:0000313" key="13">
    <source>
        <dbReference type="RefSeq" id="XP_008484356.2"/>
    </source>
</evidence>
<evidence type="ECO:0000256" key="5">
    <source>
        <dbReference type="ARBA" id="ARBA00022723"/>
    </source>
</evidence>
<evidence type="ECO:0000256" key="3">
    <source>
        <dbReference type="ARBA" id="ARBA00022553"/>
    </source>
</evidence>
<organism evidence="12 13">
    <name type="scientific">Diaphorina citri</name>
    <name type="common">Asian citrus psyllid</name>
    <dbReference type="NCBI Taxonomy" id="121845"/>
    <lineage>
        <taxon>Eukaryota</taxon>
        <taxon>Metazoa</taxon>
        <taxon>Ecdysozoa</taxon>
        <taxon>Arthropoda</taxon>
        <taxon>Hexapoda</taxon>
        <taxon>Insecta</taxon>
        <taxon>Pterygota</taxon>
        <taxon>Neoptera</taxon>
        <taxon>Paraneoptera</taxon>
        <taxon>Hemiptera</taxon>
        <taxon>Sternorrhyncha</taxon>
        <taxon>Psylloidea</taxon>
        <taxon>Psyllidae</taxon>
        <taxon>Diaphorininae</taxon>
        <taxon>Diaphorina</taxon>
    </lineage>
</organism>
<comment type="similarity">
    <text evidence="2">Belongs to the cation transport ATPase (P-type) (TC 3.A.3) family. Type V subfamily.</text>
</comment>
<dbReference type="PaxDb" id="121845-A0A1S3DN98"/>
<evidence type="ECO:0000256" key="2">
    <source>
        <dbReference type="ARBA" id="ARBA00006000"/>
    </source>
</evidence>
<evidence type="ECO:0000256" key="6">
    <source>
        <dbReference type="ARBA" id="ARBA00022741"/>
    </source>
</evidence>
<keyword evidence="6" id="KW-0547">Nucleotide-binding</keyword>
<dbReference type="PANTHER" id="PTHR45630">
    <property type="entry name" value="CATION-TRANSPORTING ATPASE-RELATED"/>
    <property type="match status" value="1"/>
</dbReference>
<keyword evidence="4" id="KW-0812">Transmembrane</keyword>
<evidence type="ECO:0000256" key="11">
    <source>
        <dbReference type="ARBA" id="ARBA00023136"/>
    </source>
</evidence>
<dbReference type="GO" id="GO:0046872">
    <property type="term" value="F:metal ion binding"/>
    <property type="evidence" value="ECO:0007669"/>
    <property type="project" value="UniProtKB-KW"/>
</dbReference>
<dbReference type="AlphaFoldDB" id="A0A1S3DN98"/>
<dbReference type="KEGG" id="dci:103521031"/>
<dbReference type="GO" id="GO:0140358">
    <property type="term" value="F:P-type transmembrane transporter activity"/>
    <property type="evidence" value="ECO:0007669"/>
    <property type="project" value="InterPro"/>
</dbReference>
<dbReference type="GeneID" id="103521031"/>
<dbReference type="Gene3D" id="3.40.1110.10">
    <property type="entry name" value="Calcium-transporting ATPase, cytoplasmic domain N"/>
    <property type="match status" value="1"/>
</dbReference>
<keyword evidence="8" id="KW-0460">Magnesium</keyword>